<proteinExistence type="predicted"/>
<gene>
    <name evidence="1" type="ORF">CSSPJE1EN2_LOCUS24792</name>
</gene>
<organism evidence="1 2">
    <name type="scientific">Sphagnum jensenii</name>
    <dbReference type="NCBI Taxonomy" id="128206"/>
    <lineage>
        <taxon>Eukaryota</taxon>
        <taxon>Viridiplantae</taxon>
        <taxon>Streptophyta</taxon>
        <taxon>Embryophyta</taxon>
        <taxon>Bryophyta</taxon>
        <taxon>Sphagnophytina</taxon>
        <taxon>Sphagnopsida</taxon>
        <taxon>Sphagnales</taxon>
        <taxon>Sphagnaceae</taxon>
        <taxon>Sphagnum</taxon>
    </lineage>
</organism>
<dbReference type="PANTHER" id="PTHR34863">
    <property type="entry name" value="EXPRESSED PROTEIN"/>
    <property type="match status" value="1"/>
</dbReference>
<sequence>MRASIISCHPTPTLRRLYPRTPFASAIRVPLVQFPPLSGPCTDLLEHPHINHPDFIDLDAACFMMLTRVLPTLFGIMARPANRKVPVKDLPEFHDWLHVISDPIVVKVYAGSDEHERVAFKDDLVNTLHRAFGMTLTYSPDSLTLSRNQVNGPISAMADPLHSLGARVCRVSFFGMKWEIPDAEPVIDHFIQRYHAEMGSSVPTGRICLIMGSNFL</sequence>
<reference evidence="1" key="1">
    <citation type="submission" date="2024-03" db="EMBL/GenBank/DDBJ databases">
        <authorList>
            <consortium name="ELIXIR-Norway"/>
            <consortium name="Elixir Norway"/>
        </authorList>
    </citation>
    <scope>NUCLEOTIDE SEQUENCE</scope>
</reference>
<evidence type="ECO:0000313" key="2">
    <source>
        <dbReference type="Proteomes" id="UP001497522"/>
    </source>
</evidence>
<accession>A0ABP0ZWX1</accession>
<dbReference type="EMBL" id="CAXHBF010000028">
    <property type="protein sequence ID" value="CAK9854860.1"/>
    <property type="molecule type" value="Genomic_DNA"/>
</dbReference>
<keyword evidence="2" id="KW-1185">Reference proteome</keyword>
<evidence type="ECO:0000313" key="1">
    <source>
        <dbReference type="EMBL" id="CAK9854860.1"/>
    </source>
</evidence>
<dbReference type="PANTHER" id="PTHR34863:SF1">
    <property type="entry name" value="OTU DOMAIN-CONTAINING PROTEIN"/>
    <property type="match status" value="1"/>
</dbReference>
<protein>
    <submittedName>
        <fullName evidence="1">Uncharacterized protein</fullName>
    </submittedName>
</protein>
<comment type="caution">
    <text evidence="1">The sequence shown here is derived from an EMBL/GenBank/DDBJ whole genome shotgun (WGS) entry which is preliminary data.</text>
</comment>
<dbReference type="Proteomes" id="UP001497522">
    <property type="component" value="Unassembled WGS sequence"/>
</dbReference>
<name>A0ABP0ZWX1_9BRYO</name>